<dbReference type="InterPro" id="IPR033709">
    <property type="entry name" value="Anticodon_Ile_ABEc"/>
</dbReference>
<comment type="domain">
    <text evidence="11">IleRS has two distinct active sites: one for aminoacylation and one for editing. The misactivated valine is translocated from the active site to the editing site, which sterically excludes the correctly activated isoleucine. The single editing site contains two valyl binding pockets, one specific for each substrate (Val-AMP or Val-tRNA(Ile)).</text>
</comment>
<reference evidence="15" key="1">
    <citation type="submission" date="2016-01" db="EMBL/GenBank/DDBJ databases">
        <authorList>
            <person name="Mitreva M."/>
            <person name="Pepin K.H."/>
            <person name="Mihindukulasuriya K.A."/>
            <person name="Fulton R."/>
            <person name="Fronick C."/>
            <person name="O'Laughlin M."/>
            <person name="Miner T."/>
            <person name="Herter B."/>
            <person name="Rosa B.A."/>
            <person name="Cordes M."/>
            <person name="Tomlinson C."/>
            <person name="Wollam A."/>
            <person name="Palsikar V.B."/>
            <person name="Mardis E.R."/>
            <person name="Wilson R.K."/>
        </authorList>
    </citation>
    <scope>NUCLEOTIDE SEQUENCE [LARGE SCALE GENOMIC DNA]</scope>
    <source>
        <strain evidence="15">MJR7716</strain>
    </source>
</reference>
<keyword evidence="2 11" id="KW-0436">Ligase</keyword>
<dbReference type="Gene3D" id="3.40.50.620">
    <property type="entry name" value="HUPs"/>
    <property type="match status" value="2"/>
</dbReference>
<dbReference type="EMBL" id="LRQG01000056">
    <property type="protein sequence ID" value="KXA40906.1"/>
    <property type="molecule type" value="Genomic_DNA"/>
</dbReference>
<evidence type="ECO:0000256" key="9">
    <source>
        <dbReference type="ARBA" id="ARBA00025217"/>
    </source>
</evidence>
<dbReference type="PANTHER" id="PTHR42780:SF1">
    <property type="entry name" value="ISOLEUCINE--TRNA LIGASE, CYTOPLASMIC"/>
    <property type="match status" value="1"/>
</dbReference>
<evidence type="ECO:0000256" key="11">
    <source>
        <dbReference type="HAMAP-Rule" id="MF_02003"/>
    </source>
</evidence>
<dbReference type="PRINTS" id="PR00984">
    <property type="entry name" value="TRNASYNTHILE"/>
</dbReference>
<evidence type="ECO:0000256" key="1">
    <source>
        <dbReference type="ARBA" id="ARBA00022490"/>
    </source>
</evidence>
<keyword evidence="7 11" id="KW-0648">Protein biosynthesis</keyword>
<evidence type="ECO:0000313" key="14">
    <source>
        <dbReference type="EMBL" id="KXA40906.1"/>
    </source>
</evidence>
<evidence type="ECO:0000259" key="12">
    <source>
        <dbReference type="Pfam" id="PF00133"/>
    </source>
</evidence>
<dbReference type="AlphaFoldDB" id="A0A133QDC2"/>
<dbReference type="GO" id="GO:0008270">
    <property type="term" value="F:zinc ion binding"/>
    <property type="evidence" value="ECO:0007669"/>
    <property type="project" value="UniProtKB-UniRule"/>
</dbReference>
<keyword evidence="5 11" id="KW-0862">Zinc</keyword>
<dbReference type="EC" id="6.1.1.5" evidence="11"/>
<evidence type="ECO:0000256" key="2">
    <source>
        <dbReference type="ARBA" id="ARBA00022598"/>
    </source>
</evidence>
<proteinExistence type="inferred from homology"/>
<dbReference type="RefSeq" id="WP_060940445.1">
    <property type="nucleotide sequence ID" value="NZ_KQ957214.1"/>
</dbReference>
<gene>
    <name evidence="11" type="primary">ileS</name>
    <name evidence="14" type="ORF">HMPREF3226_00951</name>
</gene>
<dbReference type="InterPro" id="IPR009080">
    <property type="entry name" value="tRNAsynth_Ia_anticodon-bd"/>
</dbReference>
<feature type="binding site" evidence="11">
    <location>
        <position position="780"/>
    </location>
    <ligand>
        <name>ATP</name>
        <dbReference type="ChEBI" id="CHEBI:30616"/>
    </ligand>
</feature>
<protein>
    <recommendedName>
        <fullName evidence="11">Isoleucine--tRNA ligase</fullName>
        <ecNumber evidence="11">6.1.1.5</ecNumber>
    </recommendedName>
    <alternativeName>
        <fullName evidence="11">Isoleucyl-tRNA synthetase</fullName>
        <shortName evidence="11">IleRS</shortName>
    </alternativeName>
</protein>
<name>A0A133QDC2_9BACT</name>
<dbReference type="SUPFAM" id="SSF47323">
    <property type="entry name" value="Anticodon-binding domain of a subclass of class I aminoacyl-tRNA synthetases"/>
    <property type="match status" value="2"/>
</dbReference>
<dbReference type="NCBIfam" id="TIGR00392">
    <property type="entry name" value="ileS"/>
    <property type="match status" value="1"/>
</dbReference>
<dbReference type="GO" id="GO:0005737">
    <property type="term" value="C:cytoplasm"/>
    <property type="evidence" value="ECO:0007669"/>
    <property type="project" value="UniProtKB-SubCell"/>
</dbReference>
<evidence type="ECO:0000256" key="4">
    <source>
        <dbReference type="ARBA" id="ARBA00022741"/>
    </source>
</evidence>
<feature type="short sequence motif" description="'HIGH' region" evidence="11">
    <location>
        <begin position="50"/>
        <end position="60"/>
    </location>
</feature>
<keyword evidence="1 11" id="KW-0963">Cytoplasm</keyword>
<evidence type="ECO:0000256" key="7">
    <source>
        <dbReference type="ARBA" id="ARBA00022917"/>
    </source>
</evidence>
<dbReference type="InterPro" id="IPR009008">
    <property type="entry name" value="Val/Leu/Ile-tRNA-synth_edit"/>
</dbReference>
<dbReference type="SUPFAM" id="SSF52374">
    <property type="entry name" value="Nucleotidylyl transferase"/>
    <property type="match status" value="1"/>
</dbReference>
<dbReference type="GO" id="GO:0004822">
    <property type="term" value="F:isoleucine-tRNA ligase activity"/>
    <property type="evidence" value="ECO:0007669"/>
    <property type="project" value="UniProtKB-UniRule"/>
</dbReference>
<evidence type="ECO:0000256" key="6">
    <source>
        <dbReference type="ARBA" id="ARBA00022840"/>
    </source>
</evidence>
<evidence type="ECO:0000256" key="5">
    <source>
        <dbReference type="ARBA" id="ARBA00022833"/>
    </source>
</evidence>
<comment type="function">
    <text evidence="9 11">Catalyzes the attachment of isoleucine to tRNA(Ile). As IleRS can inadvertently accommodate and process structurally similar amino acids such as valine, to avoid such errors it has two additional distinct tRNA(Ile)-dependent editing activities. One activity is designated as 'pretransfer' editing and involves the hydrolysis of activated Val-AMP. The other activity is designated 'posttransfer' editing and involves deacylation of mischarged Val-tRNA(Ile).</text>
</comment>
<dbReference type="GO" id="GO:0006428">
    <property type="term" value="P:isoleucyl-tRNA aminoacylation"/>
    <property type="evidence" value="ECO:0007669"/>
    <property type="project" value="UniProtKB-UniRule"/>
</dbReference>
<dbReference type="GO" id="GO:0005524">
    <property type="term" value="F:ATP binding"/>
    <property type="evidence" value="ECO:0007669"/>
    <property type="project" value="UniProtKB-UniRule"/>
</dbReference>
<comment type="catalytic activity">
    <reaction evidence="10 11">
        <text>tRNA(Ile) + L-isoleucine + ATP = L-isoleucyl-tRNA(Ile) + AMP + diphosphate</text>
        <dbReference type="Rhea" id="RHEA:11060"/>
        <dbReference type="Rhea" id="RHEA-COMP:9666"/>
        <dbReference type="Rhea" id="RHEA-COMP:9695"/>
        <dbReference type="ChEBI" id="CHEBI:30616"/>
        <dbReference type="ChEBI" id="CHEBI:33019"/>
        <dbReference type="ChEBI" id="CHEBI:58045"/>
        <dbReference type="ChEBI" id="CHEBI:78442"/>
        <dbReference type="ChEBI" id="CHEBI:78528"/>
        <dbReference type="ChEBI" id="CHEBI:456215"/>
        <dbReference type="EC" id="6.1.1.5"/>
    </reaction>
</comment>
<evidence type="ECO:0000259" key="13">
    <source>
        <dbReference type="Pfam" id="PF08264"/>
    </source>
</evidence>
<feature type="domain" description="Methionyl/Valyl/Leucyl/Isoleucyl-tRNA synthetase anticodon-binding" evidence="13">
    <location>
        <begin position="868"/>
        <end position="1015"/>
    </location>
</feature>
<dbReference type="InterPro" id="IPR014729">
    <property type="entry name" value="Rossmann-like_a/b/a_fold"/>
</dbReference>
<comment type="cofactor">
    <cofactor evidence="11">
        <name>Zn(2+)</name>
        <dbReference type="ChEBI" id="CHEBI:29105"/>
    </cofactor>
</comment>
<dbReference type="GO" id="GO:0000049">
    <property type="term" value="F:tRNA binding"/>
    <property type="evidence" value="ECO:0007669"/>
    <property type="project" value="InterPro"/>
</dbReference>
<dbReference type="InterPro" id="IPR013155">
    <property type="entry name" value="M/V/L/I-tRNA-synth_anticd-bd"/>
</dbReference>
<keyword evidence="8 11" id="KW-0030">Aminoacyl-tRNA synthetase</keyword>
<dbReference type="FunFam" id="3.40.50.620:FF:000205">
    <property type="entry name" value="Isoleucine--tRNA ligase"/>
    <property type="match status" value="1"/>
</dbReference>
<keyword evidence="15" id="KW-1185">Reference proteome</keyword>
<dbReference type="HAMAP" id="MF_02003">
    <property type="entry name" value="Ile_tRNA_synth_type2"/>
    <property type="match status" value="1"/>
</dbReference>
<dbReference type="Pfam" id="PF19302">
    <property type="entry name" value="DUF5915"/>
    <property type="match status" value="1"/>
</dbReference>
<dbReference type="SUPFAM" id="SSF50677">
    <property type="entry name" value="ValRS/IleRS/LeuRS editing domain"/>
    <property type="match status" value="1"/>
</dbReference>
<keyword evidence="4 11" id="KW-0547">Nucleotide-binding</keyword>
<feature type="domain" description="Aminoacyl-tRNA synthetase class Ia" evidence="12">
    <location>
        <begin position="20"/>
        <end position="816"/>
    </location>
</feature>
<keyword evidence="3 11" id="KW-0479">Metal-binding</keyword>
<dbReference type="Pfam" id="PF08264">
    <property type="entry name" value="Anticodon_1"/>
    <property type="match status" value="1"/>
</dbReference>
<dbReference type="Proteomes" id="UP000070533">
    <property type="component" value="Unassembled WGS sequence"/>
</dbReference>
<dbReference type="InterPro" id="IPR002301">
    <property type="entry name" value="Ile-tRNA-ligase"/>
</dbReference>
<evidence type="ECO:0000256" key="10">
    <source>
        <dbReference type="ARBA" id="ARBA00048359"/>
    </source>
</evidence>
<dbReference type="STRING" id="28128.HMPREF3226_00951"/>
<dbReference type="CDD" id="cd07961">
    <property type="entry name" value="Anticodon_Ia_Ile_ABEc"/>
    <property type="match status" value="1"/>
</dbReference>
<comment type="subunit">
    <text evidence="11">Monomer.</text>
</comment>
<evidence type="ECO:0000256" key="8">
    <source>
        <dbReference type="ARBA" id="ARBA00023146"/>
    </source>
</evidence>
<dbReference type="eggNOG" id="COG0060">
    <property type="taxonomic scope" value="Bacteria"/>
</dbReference>
<dbReference type="Pfam" id="PF00133">
    <property type="entry name" value="tRNA-synt_1"/>
    <property type="match status" value="1"/>
</dbReference>
<dbReference type="Gene3D" id="1.10.730.10">
    <property type="entry name" value="Isoleucyl-tRNA Synthetase, Domain 1"/>
    <property type="match status" value="1"/>
</dbReference>
<dbReference type="Gene3D" id="3.90.740.10">
    <property type="entry name" value="Valyl/Leucyl/Isoleucyl-tRNA synthetase, editing domain"/>
    <property type="match status" value="1"/>
</dbReference>
<dbReference type="PATRIC" id="fig|28128.5.peg.959"/>
<dbReference type="OrthoDB" id="9810365at2"/>
<comment type="subcellular location">
    <subcellularLocation>
        <location evidence="11">Cytoplasm</location>
    </subcellularLocation>
</comment>
<dbReference type="PANTHER" id="PTHR42780">
    <property type="entry name" value="SOLEUCYL-TRNA SYNTHETASE"/>
    <property type="match status" value="1"/>
</dbReference>
<keyword evidence="6 11" id="KW-0067">ATP-binding</keyword>
<dbReference type="InterPro" id="IPR023586">
    <property type="entry name" value="Ile-tRNA-ligase_type2"/>
</dbReference>
<evidence type="ECO:0000256" key="3">
    <source>
        <dbReference type="ARBA" id="ARBA00022723"/>
    </source>
</evidence>
<comment type="similarity">
    <text evidence="11">Belongs to the class-I aminoacyl-tRNA synthetase family. IleS type 2 subfamily.</text>
</comment>
<sequence>MAKKFTEHNGLNLVTTNNNVLAEWMKNDIFHKSIEEREGQPQFIFFEGPPSANGHPGIHHVLARSIKDTFNRYKTMQGFQVHRKAGWDTHGLPVELGVEKELGITKKDIDNQQSEKYISTEEYNHRCRENVMKFTAEWRQLTERMGYFVDLDHPYITYDNKYIETLWWLLKQLYNKGLLYKGYTIQPYSPAAGTGLSSHELNQPGCYRDVKDTTVTAQFAIREVDWQTLITKKGIATNAWGKPSLVAWTTTPWTLPSNVALCVGPKIDYVVIETYNPYTATKATIVMAESRVAAYLKLEGEISDGGDLPEYQHGDKYVPYRVIGKLKGTDLEGIHYQQLMQWIKPVEKVGESAPKFVNDYAATHSDKVFSSEDGRDRFVEMESEAFRVILGDYVTTEDGTGIVHIAPTFGADDAKVAKDANIPCLYLISKKGETRPMVDLQGKYYNIEELDANFVKTCVNEVAYGRHAGDYVKNAYDPKFNVDGVWDKKATEKSEDLNIILCLEMKQEGTAFVIQKHVHNYPHCWRTDKPVLYYPLDSWFIKDTAAKARMVELNKTINWKPESTGTGRFGNWLENLNDWNLSRSRFWGTPLPIWRDDQRNEKCIGSVEELYEEIEKSVAAGVMKSNPLKERGFIVGDYSQENYDRIDLHRPYVDEIVLVNDNGEPMHREDDLIDVWFDSGSMPYAQLHYPFEGEIAEEGLRQTGMSEAEYRNQLVHSTYKGRAVPPAFYPADFINEGVDQTRGWFFTLHAIATMVFDSVAFKNVISTGLVLDAKGNKMSKHVGNVTNPFEMMEKYGADPVRFYMMTNSEPWDNLKFDPEGVGECRRKFFGTLYNTYSFFALYANVDNYEAPALEDGKSVLGEAATEIDRWIISKLNSLVKGVTAELEGYDPTRAGRLIDAFVNDDLSNWYVRLNRKRFWGKEMSADKKSAYDSLYQCLMTVAKLIAPFAPFYADELYHDLGGKMESVHLDKWCVADETAIDLDLEARMGMAQKITSMVLALRRKVNIKVRQPLAQIMIPAVDDKQKQHIHAVADLIRNEVNVKELNFVEGQGVLVKKVKCNFRVMGKKYGKLMKDVAARMNALTQEEIAQFEDTSKFSFDLSGEAITVDVTDVEIISEDIPGWLASNEGNLTVALEVELTDELRKEGMARELINRIQNIRKETGFEITDRIIVTLAPNEEINGAVEAFGELIKTQVLANEIVIADNNGSEIEFDTFKLNIQVKKA</sequence>
<accession>A0A133QDC2</accession>
<evidence type="ECO:0000313" key="15">
    <source>
        <dbReference type="Proteomes" id="UP000070533"/>
    </source>
</evidence>
<organism evidence="14 15">
    <name type="scientific">Prevotella corporis</name>
    <dbReference type="NCBI Taxonomy" id="28128"/>
    <lineage>
        <taxon>Bacteria</taxon>
        <taxon>Pseudomonadati</taxon>
        <taxon>Bacteroidota</taxon>
        <taxon>Bacteroidia</taxon>
        <taxon>Bacteroidales</taxon>
        <taxon>Prevotellaceae</taxon>
        <taxon>Prevotella</taxon>
    </lineage>
</organism>
<dbReference type="InterPro" id="IPR002300">
    <property type="entry name" value="aa-tRNA-synth_Ia"/>
</dbReference>
<comment type="caution">
    <text evidence="14">The sequence shown here is derived from an EMBL/GenBank/DDBJ whole genome shotgun (WGS) entry which is preliminary data.</text>
</comment>
<dbReference type="GO" id="GO:0002161">
    <property type="term" value="F:aminoacyl-tRNA deacylase activity"/>
    <property type="evidence" value="ECO:0007669"/>
    <property type="project" value="InterPro"/>
</dbReference>
<feature type="short sequence motif" description="'KMSKS' region" evidence="11">
    <location>
        <begin position="777"/>
        <end position="781"/>
    </location>
</feature>